<organism evidence="3">
    <name type="scientific">Micromonospora sp. CCTCC AA 2012012</name>
    <dbReference type="NCBI Taxonomy" id="3111921"/>
    <lineage>
        <taxon>Bacteria</taxon>
        <taxon>Bacillati</taxon>
        <taxon>Actinomycetota</taxon>
        <taxon>Actinomycetes</taxon>
        <taxon>Micromonosporales</taxon>
        <taxon>Micromonosporaceae</taxon>
        <taxon>Micromonospora</taxon>
    </lineage>
</organism>
<dbReference type="EMBL" id="CP157762">
    <property type="protein sequence ID" value="XBP94779.1"/>
    <property type="molecule type" value="Genomic_DNA"/>
</dbReference>
<feature type="region of interest" description="Disordered" evidence="1">
    <location>
        <begin position="1"/>
        <end position="27"/>
    </location>
</feature>
<evidence type="ECO:0000313" key="4">
    <source>
        <dbReference type="EMBL" id="XCH75481.1"/>
    </source>
</evidence>
<feature type="transmembrane region" description="Helical" evidence="2">
    <location>
        <begin position="68"/>
        <end position="91"/>
    </location>
</feature>
<evidence type="ECO:0000256" key="1">
    <source>
        <dbReference type="SAM" id="MobiDB-lite"/>
    </source>
</evidence>
<keyword evidence="2" id="KW-0812">Transmembrane</keyword>
<proteinExistence type="predicted"/>
<protein>
    <submittedName>
        <fullName evidence="3">Uncharacterized protein</fullName>
    </submittedName>
</protein>
<dbReference type="RefSeq" id="WP_350934997.1">
    <property type="nucleotide sequence ID" value="NZ_CP157762.1"/>
</dbReference>
<keyword evidence="2" id="KW-1133">Transmembrane helix</keyword>
<feature type="transmembrane region" description="Helical" evidence="2">
    <location>
        <begin position="103"/>
        <end position="123"/>
    </location>
</feature>
<gene>
    <name evidence="4" type="ORF">ABUL08_05145</name>
    <name evidence="3" type="ORF">VK199_05110</name>
</gene>
<sequence>MPAPRARRRRRRAGSTAQAGGDAPRTMHVHASGDVYVDNSLSNRTSVSSSTVSYAPDQATVADDLMPAVLTALPLLLVLLLLSLTGQHVLLRSIVQEGNPLGLTALLLPLFLPTGAASLVYLARQRGWLDWTLRATNWAATGLAAGFAIFVPLNYLLLQLIAFLASLGWIWGRRRLVRHRRGIAIVAITVLAALVVEEGLAESGWPRYSLSRIAVGRVADGLTRMNLGSTDAKPKRSVLVVSVNDGYAIVASTGYPPRMESVAPSELAGGRICQLRPRGMQLSLFQWIGRVIPANLRTRPVAEYCLGP</sequence>
<keyword evidence="2" id="KW-0472">Membrane</keyword>
<reference evidence="4" key="2">
    <citation type="submission" date="2024-06" db="EMBL/GenBank/DDBJ databases">
        <title>Micromonospora mangrovi CCTCC AA 2012012 genome sequences.</title>
        <authorList>
            <person name="Gao J."/>
        </authorList>
    </citation>
    <scope>NUCLEOTIDE SEQUENCE</scope>
    <source>
        <strain evidence="4">CCTCC AA 2012012</strain>
    </source>
</reference>
<evidence type="ECO:0000256" key="2">
    <source>
        <dbReference type="SAM" id="Phobius"/>
    </source>
</evidence>
<accession>A0AAU7MBG2</accession>
<feature type="compositionally biased region" description="Basic residues" evidence="1">
    <location>
        <begin position="1"/>
        <end position="13"/>
    </location>
</feature>
<dbReference type="AlphaFoldDB" id="A0AAU7MBG2"/>
<name>A0AAU7MBG2_9ACTN</name>
<feature type="transmembrane region" description="Helical" evidence="2">
    <location>
        <begin position="143"/>
        <end position="171"/>
    </location>
</feature>
<evidence type="ECO:0000313" key="3">
    <source>
        <dbReference type="EMBL" id="XBP94779.1"/>
    </source>
</evidence>
<dbReference type="EMBL" id="CP159342">
    <property type="protein sequence ID" value="XCH75481.1"/>
    <property type="molecule type" value="Genomic_DNA"/>
</dbReference>
<reference evidence="3" key="1">
    <citation type="submission" date="2024-01" db="EMBL/GenBank/DDBJ databases">
        <title>The genome sequence of Micromonospora mangrovi CCTCC AA 2012012.</title>
        <authorList>
            <person name="Gao J."/>
        </authorList>
    </citation>
    <scope>NUCLEOTIDE SEQUENCE</scope>
    <source>
        <strain evidence="3">CCTCC AA 2012012</strain>
    </source>
</reference>